<proteinExistence type="predicted"/>
<name>A0A2H3B2Y0_9AGAR</name>
<evidence type="ECO:0000313" key="2">
    <source>
        <dbReference type="Proteomes" id="UP000218334"/>
    </source>
</evidence>
<dbReference type="EMBL" id="KZ293446">
    <property type="protein sequence ID" value="PBK65231.1"/>
    <property type="molecule type" value="Genomic_DNA"/>
</dbReference>
<reference evidence="2" key="1">
    <citation type="journal article" date="2017" name="Nat. Ecol. Evol.">
        <title>Genome expansion and lineage-specific genetic innovations in the forest pathogenic fungi Armillaria.</title>
        <authorList>
            <person name="Sipos G."/>
            <person name="Prasanna A.N."/>
            <person name="Walter M.C."/>
            <person name="O'Connor E."/>
            <person name="Balint B."/>
            <person name="Krizsan K."/>
            <person name="Kiss B."/>
            <person name="Hess J."/>
            <person name="Varga T."/>
            <person name="Slot J."/>
            <person name="Riley R."/>
            <person name="Boka B."/>
            <person name="Rigling D."/>
            <person name="Barry K."/>
            <person name="Lee J."/>
            <person name="Mihaltcheva S."/>
            <person name="LaButti K."/>
            <person name="Lipzen A."/>
            <person name="Waldron R."/>
            <person name="Moloney N.M."/>
            <person name="Sperisen C."/>
            <person name="Kredics L."/>
            <person name="Vagvoelgyi C."/>
            <person name="Patrignani A."/>
            <person name="Fitzpatrick D."/>
            <person name="Nagy I."/>
            <person name="Doyle S."/>
            <person name="Anderson J.B."/>
            <person name="Grigoriev I.V."/>
            <person name="Gueldener U."/>
            <person name="Muensterkoetter M."/>
            <person name="Nagy L.G."/>
        </authorList>
    </citation>
    <scope>NUCLEOTIDE SEQUENCE [LARGE SCALE GENOMIC DNA]</scope>
    <source>
        <strain evidence="2">28-4</strain>
    </source>
</reference>
<dbReference type="AlphaFoldDB" id="A0A2H3B2Y0"/>
<evidence type="ECO:0000313" key="1">
    <source>
        <dbReference type="EMBL" id="PBK65231.1"/>
    </source>
</evidence>
<keyword evidence="2" id="KW-1185">Reference proteome</keyword>
<protein>
    <submittedName>
        <fullName evidence="1">Uncharacterized protein</fullName>
    </submittedName>
</protein>
<organism evidence="1 2">
    <name type="scientific">Armillaria solidipes</name>
    <dbReference type="NCBI Taxonomy" id="1076256"/>
    <lineage>
        <taxon>Eukaryota</taxon>
        <taxon>Fungi</taxon>
        <taxon>Dikarya</taxon>
        <taxon>Basidiomycota</taxon>
        <taxon>Agaricomycotina</taxon>
        <taxon>Agaricomycetes</taxon>
        <taxon>Agaricomycetidae</taxon>
        <taxon>Agaricales</taxon>
        <taxon>Marasmiineae</taxon>
        <taxon>Physalacriaceae</taxon>
        <taxon>Armillaria</taxon>
    </lineage>
</organism>
<accession>A0A2H3B2Y0</accession>
<gene>
    <name evidence="1" type="ORF">ARMSODRAFT_438599</name>
</gene>
<sequence>MGNALKHFAYTHVRTRWNAAGRQDSFGDRSFSRCWYNPNLTVPATRRIWAVLLSTSAVTALSRAGIRIGIYSSKVHTHGRPVIAPYKYPDGATCTPYATNSSHVSLPIARRPMICVSPFKYISLGAISRSTQSDVL</sequence>
<dbReference type="Proteomes" id="UP000218334">
    <property type="component" value="Unassembled WGS sequence"/>
</dbReference>